<dbReference type="EMBL" id="NAJO01000015">
    <property type="protein sequence ID" value="OQO07144.1"/>
    <property type="molecule type" value="Genomic_DNA"/>
</dbReference>
<keyword evidence="3" id="KW-0539">Nucleus</keyword>
<dbReference type="PANTHER" id="PTHR31001">
    <property type="entry name" value="UNCHARACTERIZED TRANSCRIPTIONAL REGULATORY PROTEIN"/>
    <property type="match status" value="1"/>
</dbReference>
<evidence type="ECO:0000256" key="1">
    <source>
        <dbReference type="ARBA" id="ARBA00004123"/>
    </source>
</evidence>
<name>A0A1V8T787_9PEZI</name>
<comment type="subcellular location">
    <subcellularLocation>
        <location evidence="1">Nucleus</location>
    </subcellularLocation>
</comment>
<dbReference type="InterPro" id="IPR050613">
    <property type="entry name" value="Sec_Metabolite_Reg"/>
</dbReference>
<dbReference type="Gene3D" id="4.10.240.10">
    <property type="entry name" value="Zn(2)-C6 fungal-type DNA-binding domain"/>
    <property type="match status" value="1"/>
</dbReference>
<dbReference type="AlphaFoldDB" id="A0A1V8T787"/>
<evidence type="ECO:0000256" key="3">
    <source>
        <dbReference type="ARBA" id="ARBA00023242"/>
    </source>
</evidence>
<feature type="compositionally biased region" description="Acidic residues" evidence="4">
    <location>
        <begin position="196"/>
        <end position="209"/>
    </location>
</feature>
<keyword evidence="2" id="KW-0479">Metal-binding</keyword>
<evidence type="ECO:0000259" key="5">
    <source>
        <dbReference type="PROSITE" id="PS50048"/>
    </source>
</evidence>
<feature type="region of interest" description="Disordered" evidence="4">
    <location>
        <begin position="100"/>
        <end position="160"/>
    </location>
</feature>
<comment type="caution">
    <text evidence="6">The sequence shown here is derived from an EMBL/GenBank/DDBJ whole genome shotgun (WGS) entry which is preliminary data.</text>
</comment>
<protein>
    <recommendedName>
        <fullName evidence="5">Zn(2)-C6 fungal-type domain-containing protein</fullName>
    </recommendedName>
</protein>
<evidence type="ECO:0000313" key="6">
    <source>
        <dbReference type="EMBL" id="OQO07144.1"/>
    </source>
</evidence>
<dbReference type="GO" id="GO:0006351">
    <property type="term" value="P:DNA-templated transcription"/>
    <property type="evidence" value="ECO:0007669"/>
    <property type="project" value="InterPro"/>
</dbReference>
<feature type="compositionally biased region" description="Polar residues" evidence="4">
    <location>
        <begin position="1"/>
        <end position="10"/>
    </location>
</feature>
<dbReference type="SUPFAM" id="SSF57701">
    <property type="entry name" value="Zn2/Cys6 DNA-binding domain"/>
    <property type="match status" value="1"/>
</dbReference>
<reference evidence="7" key="1">
    <citation type="submission" date="2017-03" db="EMBL/GenBank/DDBJ databases">
        <title>Genomes of endolithic fungi from Antarctica.</title>
        <authorList>
            <person name="Coleine C."/>
            <person name="Masonjones S."/>
            <person name="Stajich J.E."/>
        </authorList>
    </citation>
    <scope>NUCLEOTIDE SEQUENCE [LARGE SCALE GENOMIC DNA]</scope>
    <source>
        <strain evidence="7">CCFEE 5527</strain>
    </source>
</reference>
<dbReference type="SMART" id="SM00066">
    <property type="entry name" value="GAL4"/>
    <property type="match status" value="1"/>
</dbReference>
<evidence type="ECO:0000313" key="7">
    <source>
        <dbReference type="Proteomes" id="UP000192596"/>
    </source>
</evidence>
<dbReference type="GO" id="GO:0000981">
    <property type="term" value="F:DNA-binding transcription factor activity, RNA polymerase II-specific"/>
    <property type="evidence" value="ECO:0007669"/>
    <property type="project" value="InterPro"/>
</dbReference>
<evidence type="ECO:0000256" key="4">
    <source>
        <dbReference type="SAM" id="MobiDB-lite"/>
    </source>
</evidence>
<dbReference type="InterPro" id="IPR001138">
    <property type="entry name" value="Zn2Cys6_DnaBD"/>
</dbReference>
<dbReference type="Pfam" id="PF00172">
    <property type="entry name" value="Zn_clus"/>
    <property type="match status" value="1"/>
</dbReference>
<dbReference type="Pfam" id="PF04082">
    <property type="entry name" value="Fungal_trans"/>
    <property type="match status" value="1"/>
</dbReference>
<dbReference type="GO" id="GO:0003677">
    <property type="term" value="F:DNA binding"/>
    <property type="evidence" value="ECO:0007669"/>
    <property type="project" value="InterPro"/>
</dbReference>
<proteinExistence type="predicted"/>
<dbReference type="Proteomes" id="UP000192596">
    <property type="component" value="Unassembled WGS sequence"/>
</dbReference>
<dbReference type="PROSITE" id="PS00463">
    <property type="entry name" value="ZN2_CY6_FUNGAL_1"/>
    <property type="match status" value="1"/>
</dbReference>
<dbReference type="InParanoid" id="A0A1V8T787"/>
<dbReference type="CDD" id="cd12148">
    <property type="entry name" value="fungal_TF_MHR"/>
    <property type="match status" value="1"/>
</dbReference>
<evidence type="ECO:0000256" key="2">
    <source>
        <dbReference type="ARBA" id="ARBA00022723"/>
    </source>
</evidence>
<organism evidence="6 7">
    <name type="scientific">Cryoendolithus antarcticus</name>
    <dbReference type="NCBI Taxonomy" id="1507870"/>
    <lineage>
        <taxon>Eukaryota</taxon>
        <taxon>Fungi</taxon>
        <taxon>Dikarya</taxon>
        <taxon>Ascomycota</taxon>
        <taxon>Pezizomycotina</taxon>
        <taxon>Dothideomycetes</taxon>
        <taxon>Dothideomycetidae</taxon>
        <taxon>Cladosporiales</taxon>
        <taxon>Cladosporiaceae</taxon>
        <taxon>Cryoendolithus</taxon>
    </lineage>
</organism>
<accession>A0A1V8T787</accession>
<keyword evidence="7" id="KW-1185">Reference proteome</keyword>
<feature type="compositionally biased region" description="Gly residues" evidence="4">
    <location>
        <begin position="116"/>
        <end position="126"/>
    </location>
</feature>
<dbReference type="SMART" id="SM00906">
    <property type="entry name" value="Fungal_trans"/>
    <property type="match status" value="1"/>
</dbReference>
<dbReference type="OrthoDB" id="9996127at2759"/>
<dbReference type="PANTHER" id="PTHR31001:SF49">
    <property type="entry name" value="ZN(II)2CYS6 TRANSCRIPTION FACTOR (EUROFUNG)"/>
    <property type="match status" value="1"/>
</dbReference>
<dbReference type="STRING" id="1507870.A0A1V8T787"/>
<dbReference type="GO" id="GO:0008270">
    <property type="term" value="F:zinc ion binding"/>
    <property type="evidence" value="ECO:0007669"/>
    <property type="project" value="InterPro"/>
</dbReference>
<dbReference type="InterPro" id="IPR036864">
    <property type="entry name" value="Zn2-C6_fun-type_DNA-bd_sf"/>
</dbReference>
<dbReference type="GO" id="GO:0005634">
    <property type="term" value="C:nucleus"/>
    <property type="evidence" value="ECO:0007669"/>
    <property type="project" value="UniProtKB-SubCell"/>
</dbReference>
<dbReference type="CDD" id="cd00067">
    <property type="entry name" value="GAL4"/>
    <property type="match status" value="1"/>
</dbReference>
<feature type="domain" description="Zn(2)-C6 fungal-type" evidence="5">
    <location>
        <begin position="37"/>
        <end position="69"/>
    </location>
</feature>
<gene>
    <name evidence="6" type="ORF">B0A48_07712</name>
</gene>
<sequence length="912" mass="99314">MADGTANTSPEPKAPLSNASTQAQLHLRQKRARSQLSCTPCRTGKLKCNRQHPHCDQCIKRSRETQCIFVPPPPRNKPTQNVKGRIRQLETLVVDLMNQQKGGSLSVEGTSTRGGSSAGGRSGSGVGVSDQPTPPSDLEESPLGSEESQKAGNLPELGVERPFGQMKVSKDEISYHGASHWQTILNSISDLRRDLGDEEEAAEGEEEDRSPETYWGENSKPVMPGPTSGLGFMLGHNPGAANSKEELLKAVPEKRVADRLLSMWFNSPDPFKPCIHAPTFQNEYRRFWQNPSDAPVMWLGLLFGILSIAESFGLRGGVPNDPKSAACAARATRYHSMAASAAVLGDFTKPKQYTLECLVVYGAGMRSSNAFLNVWLMIGLILRLALRMGYHRDASAYGNITPFQGEMRRRVWSLISMIDVLISFQLGLPSLVRTLAADTEPPRNLLDRDFGEDTKVLPPGRPIEELTPSSYTRAKVGLVHIFAQATELSHATALVNHDEVMQLDGGLEAAKAAIPPLLQMPEFHELVTDPAEQLMCRFNLELLYLKTKIVLHRRYMLVPLHELSIEEQTRGIGHSRLLCVNSSIKVLKHHHTIYAASQAGGQLDSVKWYMGSISTHDFLLAAMVICLELSQQMREDRMVFLSNGQMCPRRQDMINSLEQSQKIWSGVAPGHVAASGGALGVADVYSKSERMFSETEKAAKAMAVMLQRVKAHFDAQPLADPMASKACVDAAQAGVAASSSGVASEHNWAMPAETAFQGLVSNVDWSGDLPTNGAFTGPSTGDYSQGTDASYSTVNLSIDAFDVANIPIDYSNIGDMLDLPVNMDWDHWDDTVMRTDAPVNTGRGADAFAGQSSAYSSMASGYSNGIVPDGTDALPFMENGMNGSNGFNGLDLRWQDMQNVDLDIRDYGSGGL</sequence>
<feature type="region of interest" description="Disordered" evidence="4">
    <location>
        <begin position="1"/>
        <end position="34"/>
    </location>
</feature>
<dbReference type="InterPro" id="IPR007219">
    <property type="entry name" value="XnlR_reg_dom"/>
</dbReference>
<feature type="region of interest" description="Disordered" evidence="4">
    <location>
        <begin position="195"/>
        <end position="222"/>
    </location>
</feature>
<dbReference type="PROSITE" id="PS50048">
    <property type="entry name" value="ZN2_CY6_FUNGAL_2"/>
    <property type="match status" value="1"/>
</dbReference>